<reference evidence="2 3" key="1">
    <citation type="journal article" date="1998" name="Science">
        <title>Genome sequence of the nematode C. elegans: a platform for investigating biology.</title>
        <authorList>
            <consortium name="The C. elegans sequencing consortium"/>
            <person name="Sulson J.E."/>
            <person name="Waterston R."/>
        </authorList>
    </citation>
    <scope>NUCLEOTIDE SEQUENCE [LARGE SCALE GENOMIC DNA]</scope>
    <source>
        <strain evidence="2 3">Bristol N2</strain>
    </source>
</reference>
<keyword evidence="5" id="KW-1267">Proteomics identification</keyword>
<feature type="compositionally biased region" description="Low complexity" evidence="1">
    <location>
        <begin position="387"/>
        <end position="401"/>
    </location>
</feature>
<feature type="compositionally biased region" description="Basic and acidic residues" evidence="1">
    <location>
        <begin position="683"/>
        <end position="710"/>
    </location>
</feature>
<accession>Q95XA7</accession>
<dbReference type="PaxDb" id="6239-Y20F4.4"/>
<evidence type="ECO:0007829" key="5">
    <source>
        <dbReference type="PeptideAtlas" id="Q95XA7"/>
    </source>
</evidence>
<evidence type="ECO:0000313" key="4">
    <source>
        <dbReference type="WormBase" id="Y20F4.4a"/>
    </source>
</evidence>
<keyword evidence="3" id="KW-1185">Reference proteome</keyword>
<evidence type="ECO:0000313" key="3">
    <source>
        <dbReference type="Proteomes" id="UP000001940"/>
    </source>
</evidence>
<feature type="compositionally biased region" description="Basic and acidic residues" evidence="1">
    <location>
        <begin position="366"/>
        <end position="386"/>
    </location>
</feature>
<dbReference type="Proteomes" id="UP000001940">
    <property type="component" value="Chromosome I"/>
</dbReference>
<evidence type="ECO:0000313" key="2">
    <source>
        <dbReference type="EMBL" id="CCD73418.2"/>
    </source>
</evidence>
<dbReference type="InParanoid" id="Q95XA7"/>
<feature type="compositionally biased region" description="Polar residues" evidence="1">
    <location>
        <begin position="305"/>
        <end position="324"/>
    </location>
</feature>
<dbReference type="FunCoup" id="Q95XA7">
    <property type="interactions" value="1"/>
</dbReference>
<dbReference type="PeptideAtlas" id="Q95XA7"/>
<dbReference type="WormBase" id="Y20F4.4a">
    <property type="protein sequence ID" value="CE48476"/>
    <property type="gene ID" value="WBGene00021239"/>
</dbReference>
<accession>Q95XA6</accession>
<dbReference type="CTD" id="245999"/>
<dbReference type="OMA" id="HSNSGFR"/>
<feature type="region of interest" description="Disordered" evidence="1">
    <location>
        <begin position="563"/>
        <end position="716"/>
    </location>
</feature>
<feature type="region of interest" description="Disordered" evidence="1">
    <location>
        <begin position="133"/>
        <end position="172"/>
    </location>
</feature>
<dbReference type="RefSeq" id="NP_490918.3">
    <property type="nucleotide sequence ID" value="NM_058517.5"/>
</dbReference>
<dbReference type="eggNOG" id="ENOG502TJ2P">
    <property type="taxonomic scope" value="Eukaryota"/>
</dbReference>
<dbReference type="GeneID" id="245999"/>
<dbReference type="Bgee" id="WBGene00021239">
    <property type="expression patterns" value="Expressed in germ line (C elegans) and 4 other cell types or tissues"/>
</dbReference>
<dbReference type="ExpressionAtlas" id="Q95XA7">
    <property type="expression patterns" value="baseline and differential"/>
</dbReference>
<gene>
    <name evidence="2" type="ORF">CELE_Y20F4.4</name>
    <name evidence="2 4" type="ORF">Y20F4.4</name>
</gene>
<organism evidence="2 3">
    <name type="scientific">Caenorhabditis elegans</name>
    <dbReference type="NCBI Taxonomy" id="6239"/>
    <lineage>
        <taxon>Eukaryota</taxon>
        <taxon>Metazoa</taxon>
        <taxon>Ecdysozoa</taxon>
        <taxon>Nematoda</taxon>
        <taxon>Chromadorea</taxon>
        <taxon>Rhabditida</taxon>
        <taxon>Rhabditina</taxon>
        <taxon>Rhabditomorpha</taxon>
        <taxon>Rhabditoidea</taxon>
        <taxon>Rhabditidae</taxon>
        <taxon>Peloderinae</taxon>
        <taxon>Caenorhabditis</taxon>
    </lineage>
</organism>
<dbReference type="AlphaFoldDB" id="Q95XA7"/>
<name>Q95XA7_CAEEL</name>
<feature type="compositionally biased region" description="Polar residues" evidence="1">
    <location>
        <begin position="563"/>
        <end position="573"/>
    </location>
</feature>
<evidence type="ECO:0000256" key="1">
    <source>
        <dbReference type="SAM" id="MobiDB-lite"/>
    </source>
</evidence>
<feature type="region of interest" description="Disordered" evidence="1">
    <location>
        <begin position="201"/>
        <end position="498"/>
    </location>
</feature>
<dbReference type="UCSC" id="Y20F4.4">
    <property type="organism name" value="c. elegans"/>
</dbReference>
<proteinExistence type="evidence at protein level"/>
<dbReference type="EMBL" id="BX284601">
    <property type="protein sequence ID" value="CCD73418.2"/>
    <property type="molecule type" value="Genomic_DNA"/>
</dbReference>
<sequence length="716" mass="80263">MEDYIKTLISHGYEQNKNFFKCRFIKNRRGDECDFVGTLSDTHIHFSTHTKVYLFECEGCTKRVVDFMELVEHRAPSTGIVCRGTVENMRQLRQDRMKTIEAHRCRNIFIVGATRDEFDEYLKYKKANEKHQSYGTPLYGEEEQQTRHQPQHRRASTPLVRTTPTPPSTLAPRDLRALPLDFPIPANFSQPPPVIPPGYFFNAPTGSQEHHQHYAPQPQENARPITPHGYPMPQNHHQNGGGWNPCANPPSARNAPATVKDNRSSSRPRRDRSQPRSYQPPVDPVQDRSRNGRATPMGTRGAPSPASSQNGNLFRNGTGSQHRGSPTDFKSKAPAKPPAQNGNASHNEHRSRSRSRATVPRSAQYRSEHQTEHARTGSSSHHESRSRAAAAAPVGASSQSKPPAPSPTSRETDSIPEAPAEPIRNISPPQPRWTRSQSRGRSEATRRSPPKGPSAPPAYTLPFGGSTPNHEPMDLEDPVPPPRPDRPRASTPLNTPVSQITRDEVATGVFHIRPQPVQDAVRMARTTIGYAGTRNRSPLREADAEQIAQVEAIKNRFAVQSRGTAKARSNSNRGAALLIETPEERQKKKDDASLEIMRKIKEKGRRLEQEKMGDSIAPNAAGTPPPTPPSVAAMLEPKEELDEDEPSTSTNVPVLRRVNSPPAQSTSYARRNDGKRHPSKSRSSRDDRDHRRDRDYDRRRGDDRRRDNHSHPYRRH</sequence>
<protein>
    <submittedName>
        <fullName evidence="2">C2H2-type domain-containing protein</fullName>
    </submittedName>
</protein>
<dbReference type="AGR" id="WB:WBGene00021239"/>
<feature type="compositionally biased region" description="Basic and acidic residues" evidence="1">
    <location>
        <begin position="582"/>
        <end position="613"/>
    </location>
</feature>
<dbReference type="HOGENOM" id="CLU_385980_0_0_1"/>